<evidence type="ECO:0000256" key="2">
    <source>
        <dbReference type="PIRSR" id="PIRSR605754-1"/>
    </source>
</evidence>
<dbReference type="RefSeq" id="WP_153683434.1">
    <property type="nucleotide sequence ID" value="NZ_WJIF01000002.1"/>
</dbReference>
<dbReference type="Proteomes" id="UP000431080">
    <property type="component" value="Unassembled WGS sequence"/>
</dbReference>
<dbReference type="SUPFAM" id="SSF63817">
    <property type="entry name" value="Sortase"/>
    <property type="match status" value="1"/>
</dbReference>
<feature type="region of interest" description="Disordered" evidence="3">
    <location>
        <begin position="74"/>
        <end position="103"/>
    </location>
</feature>
<gene>
    <name evidence="5" type="ORF">GE115_03495</name>
</gene>
<organism evidence="5 6">
    <name type="scientific">Agromyces agglutinans</name>
    <dbReference type="NCBI Taxonomy" id="2662258"/>
    <lineage>
        <taxon>Bacteria</taxon>
        <taxon>Bacillati</taxon>
        <taxon>Actinomycetota</taxon>
        <taxon>Actinomycetes</taxon>
        <taxon>Micrococcales</taxon>
        <taxon>Microbacteriaceae</taxon>
        <taxon>Agromyces</taxon>
    </lineage>
</organism>
<keyword evidence="4" id="KW-0472">Membrane</keyword>
<reference evidence="5 6" key="1">
    <citation type="submission" date="2019-10" db="EMBL/GenBank/DDBJ databases">
        <authorList>
            <person name="Nie G."/>
            <person name="Ming H."/>
            <person name="Yi B."/>
        </authorList>
    </citation>
    <scope>NUCLEOTIDE SEQUENCE [LARGE SCALE GENOMIC DNA]</scope>
    <source>
        <strain evidence="5 6">CFH 90414</strain>
    </source>
</reference>
<dbReference type="NCBIfam" id="TIGR01076">
    <property type="entry name" value="sortase_fam"/>
    <property type="match status" value="1"/>
</dbReference>
<dbReference type="InterPro" id="IPR005754">
    <property type="entry name" value="Sortase"/>
</dbReference>
<feature type="compositionally biased region" description="Low complexity" evidence="3">
    <location>
        <begin position="87"/>
        <end position="100"/>
    </location>
</feature>
<evidence type="ECO:0000256" key="1">
    <source>
        <dbReference type="ARBA" id="ARBA00022801"/>
    </source>
</evidence>
<feature type="active site" description="Proton donor/acceptor" evidence="2">
    <location>
        <position position="173"/>
    </location>
</feature>
<comment type="caution">
    <text evidence="5">The sequence shown here is derived from an EMBL/GenBank/DDBJ whole genome shotgun (WGS) entry which is preliminary data.</text>
</comment>
<dbReference type="EMBL" id="WJIF01000002">
    <property type="protein sequence ID" value="MRG58937.1"/>
    <property type="molecule type" value="Genomic_DNA"/>
</dbReference>
<feature type="region of interest" description="Disordered" evidence="3">
    <location>
        <begin position="1"/>
        <end position="25"/>
    </location>
</feature>
<accession>A0A6I2F5D8</accession>
<feature type="active site" description="Acyl-thioester intermediate" evidence="2">
    <location>
        <position position="241"/>
    </location>
</feature>
<protein>
    <submittedName>
        <fullName evidence="5">Class E sortase</fullName>
    </submittedName>
</protein>
<evidence type="ECO:0000313" key="6">
    <source>
        <dbReference type="Proteomes" id="UP000431080"/>
    </source>
</evidence>
<dbReference type="InterPro" id="IPR023365">
    <property type="entry name" value="Sortase_dom-sf"/>
</dbReference>
<dbReference type="Gene3D" id="2.40.260.10">
    <property type="entry name" value="Sortase"/>
    <property type="match status" value="1"/>
</dbReference>
<evidence type="ECO:0000256" key="3">
    <source>
        <dbReference type="SAM" id="MobiDB-lite"/>
    </source>
</evidence>
<feature type="transmembrane region" description="Helical" evidence="4">
    <location>
        <begin position="31"/>
        <end position="58"/>
    </location>
</feature>
<keyword evidence="4" id="KW-1133">Transmembrane helix</keyword>
<evidence type="ECO:0000256" key="4">
    <source>
        <dbReference type="SAM" id="Phobius"/>
    </source>
</evidence>
<keyword evidence="1" id="KW-0378">Hydrolase</keyword>
<dbReference type="AlphaFoldDB" id="A0A6I2F5D8"/>
<keyword evidence="6" id="KW-1185">Reference proteome</keyword>
<proteinExistence type="predicted"/>
<dbReference type="GO" id="GO:0016787">
    <property type="term" value="F:hydrolase activity"/>
    <property type="evidence" value="ECO:0007669"/>
    <property type="project" value="UniProtKB-KW"/>
</dbReference>
<name>A0A6I2F5D8_9MICO</name>
<sequence>MSDPLPDDRRSRRDARRAEDRREASERRPRVSVVGVFGELLLTAGALILLFLGWQLWWNDAIMAGQQSEAASELSAAWAENDRAQREPAATEDPAAAPVDPGEPIVDATEYPNGESFAVMYVPRFNAPETFDSVRNIAEGIGLDVLNSYSQGVGHYPGTAMPGAVGNFAIAAHRSAYGGGMHEIEQLQLGDAIYIQTKDGWYTYRFRDFEYVTPETVDVLSPVPHHPDLQPTDRIITLTSCNPLYSTAERIIAYGVLESWQPGAANPPAEIADAVASWEN</sequence>
<keyword evidence="4" id="KW-0812">Transmembrane</keyword>
<dbReference type="Pfam" id="PF04203">
    <property type="entry name" value="Sortase"/>
    <property type="match status" value="1"/>
</dbReference>
<evidence type="ECO:0000313" key="5">
    <source>
        <dbReference type="EMBL" id="MRG58937.1"/>
    </source>
</evidence>
<dbReference type="InterPro" id="IPR053465">
    <property type="entry name" value="Sortase_Class_E"/>
</dbReference>
<dbReference type="NCBIfam" id="NF033747">
    <property type="entry name" value="class_E_sortase"/>
    <property type="match status" value="1"/>
</dbReference>
<dbReference type="InterPro" id="IPR042003">
    <property type="entry name" value="Sortase_E"/>
</dbReference>
<dbReference type="CDD" id="cd05830">
    <property type="entry name" value="Sortase_E"/>
    <property type="match status" value="1"/>
</dbReference>